<evidence type="ECO:0000313" key="4">
    <source>
        <dbReference type="Proteomes" id="UP000319801"/>
    </source>
</evidence>
<keyword evidence="4" id="KW-1185">Reference proteome</keyword>
<feature type="compositionally biased region" description="Basic residues" evidence="1">
    <location>
        <begin position="86"/>
        <end position="96"/>
    </location>
</feature>
<organism evidence="3 4">
    <name type="scientific">Bagarius yarrelli</name>
    <name type="common">Goonch</name>
    <name type="synonym">Bagrus yarrelli</name>
    <dbReference type="NCBI Taxonomy" id="175774"/>
    <lineage>
        <taxon>Eukaryota</taxon>
        <taxon>Metazoa</taxon>
        <taxon>Chordata</taxon>
        <taxon>Craniata</taxon>
        <taxon>Vertebrata</taxon>
        <taxon>Euteleostomi</taxon>
        <taxon>Actinopterygii</taxon>
        <taxon>Neopterygii</taxon>
        <taxon>Teleostei</taxon>
        <taxon>Ostariophysi</taxon>
        <taxon>Siluriformes</taxon>
        <taxon>Sisoridae</taxon>
        <taxon>Sisorinae</taxon>
        <taxon>Bagarius</taxon>
    </lineage>
</organism>
<reference evidence="3 4" key="1">
    <citation type="journal article" date="2019" name="Genome Biol. Evol.">
        <title>Whole-Genome Sequencing of the Giant Devil Catfish, Bagarius yarrelli.</title>
        <authorList>
            <person name="Jiang W."/>
            <person name="Lv Y."/>
            <person name="Cheng L."/>
            <person name="Yang K."/>
            <person name="Chao B."/>
            <person name="Wang X."/>
            <person name="Li Y."/>
            <person name="Pan X."/>
            <person name="You X."/>
            <person name="Zhang Y."/>
            <person name="Yang J."/>
            <person name="Li J."/>
            <person name="Zhang X."/>
            <person name="Liu S."/>
            <person name="Sun C."/>
            <person name="Yang J."/>
            <person name="Shi Q."/>
        </authorList>
    </citation>
    <scope>NUCLEOTIDE SEQUENCE [LARGE SCALE GENOMIC DNA]</scope>
    <source>
        <strain evidence="3">JWS20170419001</strain>
        <tissue evidence="3">Muscle</tissue>
    </source>
</reference>
<dbReference type="AlphaFoldDB" id="A0A556V7F3"/>
<accession>A0A556V7F3</accession>
<name>A0A556V7F3_BAGYA</name>
<evidence type="ECO:0000256" key="2">
    <source>
        <dbReference type="SAM" id="Phobius"/>
    </source>
</evidence>
<evidence type="ECO:0000256" key="1">
    <source>
        <dbReference type="SAM" id="MobiDB-lite"/>
    </source>
</evidence>
<dbReference type="EMBL" id="VCAZ01000142">
    <property type="protein sequence ID" value="TSX72093.1"/>
    <property type="molecule type" value="Genomic_DNA"/>
</dbReference>
<evidence type="ECO:0000313" key="3">
    <source>
        <dbReference type="EMBL" id="TSX72093.1"/>
    </source>
</evidence>
<comment type="caution">
    <text evidence="3">The sequence shown here is derived from an EMBL/GenBank/DDBJ whole genome shotgun (WGS) entry which is preliminary data.</text>
</comment>
<feature type="transmembrane region" description="Helical" evidence="2">
    <location>
        <begin position="51"/>
        <end position="72"/>
    </location>
</feature>
<feature type="region of interest" description="Disordered" evidence="1">
    <location>
        <begin position="77"/>
        <end position="96"/>
    </location>
</feature>
<dbReference type="Proteomes" id="UP000319801">
    <property type="component" value="Unassembled WGS sequence"/>
</dbReference>
<proteinExistence type="predicted"/>
<keyword evidence="2" id="KW-0812">Transmembrane</keyword>
<gene>
    <name evidence="3" type="ORF">Baya_13954</name>
</gene>
<protein>
    <submittedName>
        <fullName evidence="3">Uncharacterized protein</fullName>
    </submittedName>
</protein>
<keyword evidence="2" id="KW-1133">Transmembrane helix</keyword>
<sequence length="96" mass="10263">MLVFSSATGGAECESSLTGYNYNAPYLAVDGGCGEGGVTVEMKKSVKEEKASGWITVCVITDVLLITTISLMTPSISGKREEGKDRGKKRKIKKKK</sequence>
<keyword evidence="2" id="KW-0472">Membrane</keyword>